<dbReference type="Proteomes" id="UP001139089">
    <property type="component" value="Unassembled WGS sequence"/>
</dbReference>
<keyword evidence="2" id="KW-0812">Transmembrane</keyword>
<dbReference type="Pfam" id="PF13347">
    <property type="entry name" value="MFS_2"/>
    <property type="match status" value="1"/>
</dbReference>
<proteinExistence type="inferred from homology"/>
<dbReference type="PANTHER" id="PTHR11328">
    <property type="entry name" value="MAJOR FACILITATOR SUPERFAMILY DOMAIN-CONTAINING PROTEIN"/>
    <property type="match status" value="1"/>
</dbReference>
<feature type="transmembrane region" description="Helical" evidence="2">
    <location>
        <begin position="120"/>
        <end position="143"/>
    </location>
</feature>
<evidence type="ECO:0000256" key="2">
    <source>
        <dbReference type="SAM" id="Phobius"/>
    </source>
</evidence>
<keyword evidence="2" id="KW-1133">Transmembrane helix</keyword>
<dbReference type="RefSeq" id="WP_231816701.1">
    <property type="nucleotide sequence ID" value="NZ_JAJOZR010000018.1"/>
</dbReference>
<dbReference type="SUPFAM" id="SSF103473">
    <property type="entry name" value="MFS general substrate transporter"/>
    <property type="match status" value="1"/>
</dbReference>
<dbReference type="GO" id="GO:0005886">
    <property type="term" value="C:plasma membrane"/>
    <property type="evidence" value="ECO:0007669"/>
    <property type="project" value="TreeGrafter"/>
</dbReference>
<feature type="transmembrane region" description="Helical" evidence="2">
    <location>
        <begin position="237"/>
        <end position="263"/>
    </location>
</feature>
<gene>
    <name evidence="3" type="ORF">LRX75_21630</name>
</gene>
<comment type="caution">
    <text evidence="3">The sequence shown here is derived from an EMBL/GenBank/DDBJ whole genome shotgun (WGS) entry which is preliminary data.</text>
</comment>
<evidence type="ECO:0000256" key="1">
    <source>
        <dbReference type="ARBA" id="ARBA00009617"/>
    </source>
</evidence>
<dbReference type="AlphaFoldDB" id="A0A9X1NV16"/>
<feature type="transmembrane region" description="Helical" evidence="2">
    <location>
        <begin position="366"/>
        <end position="389"/>
    </location>
</feature>
<protein>
    <submittedName>
        <fullName evidence="3">MFS transporter</fullName>
    </submittedName>
</protein>
<dbReference type="GO" id="GO:0008643">
    <property type="term" value="P:carbohydrate transport"/>
    <property type="evidence" value="ECO:0007669"/>
    <property type="project" value="InterPro"/>
</dbReference>
<reference evidence="3" key="1">
    <citation type="submission" date="2021-12" db="EMBL/GenBank/DDBJ databases">
        <authorList>
            <person name="Li Y."/>
        </authorList>
    </citation>
    <scope>NUCLEOTIDE SEQUENCE</scope>
    <source>
        <strain evidence="3">DKSPLA3</strain>
    </source>
</reference>
<feature type="transmembrane region" description="Helical" evidence="2">
    <location>
        <begin position="275"/>
        <end position="295"/>
    </location>
</feature>
<keyword evidence="2" id="KW-0472">Membrane</keyword>
<feature type="transmembrane region" description="Helical" evidence="2">
    <location>
        <begin position="164"/>
        <end position="181"/>
    </location>
</feature>
<evidence type="ECO:0000313" key="3">
    <source>
        <dbReference type="EMBL" id="MCD7111637.1"/>
    </source>
</evidence>
<feature type="transmembrane region" description="Helical" evidence="2">
    <location>
        <begin position="53"/>
        <end position="73"/>
    </location>
</feature>
<sequence length="453" mass="48216">MNDLPDGRGTSARHSNAKLPLRVLLTYALPAAPLAALGLPLYSLVPTYYTETLGVPIATAGWVILLIRLFDAISDPLVGYTADRMDPAFGRRRLLFLMSLPVAALAAVMLYWPAETAGAGWLGFWGCVVSLGFTMAMVPYSAWGAELVGDYHGRTRLSAFRETFTLIGTLIAIVLPFAIGFEQKGLSGLAVLGLVVGVGLLLLGGLTVRMVPEPENRTQTRLSLADALRFLVRNKPFLRLVLAYFLNGLANGIPATLFLYFVSARLGLPDMRGPLLFLYFLCAIGGVPLASACAARFGKHRAWSVAMLVACAVFLLAPFLPPGSFYGFGAICVVTGILLGFDLALPPSIQADVIDADTAVSGEQRGGFYFAAWGLATKLSLAIGAGLVFPILSAAGFDPAAGSGNSPDALFALAALYAWVPVVLKLCAIALMWTFPLDERMQRQLREAIAPNA</sequence>
<dbReference type="InterPro" id="IPR039672">
    <property type="entry name" value="MFS_2"/>
</dbReference>
<feature type="transmembrane region" description="Helical" evidence="2">
    <location>
        <begin position="94"/>
        <end position="114"/>
    </location>
</feature>
<dbReference type="Gene3D" id="1.20.1250.20">
    <property type="entry name" value="MFS general substrate transporter like domains"/>
    <property type="match status" value="2"/>
</dbReference>
<dbReference type="InterPro" id="IPR036259">
    <property type="entry name" value="MFS_trans_sf"/>
</dbReference>
<feature type="transmembrane region" description="Helical" evidence="2">
    <location>
        <begin position="326"/>
        <end position="345"/>
    </location>
</feature>
<accession>A0A9X1NV16</accession>
<comment type="similarity">
    <text evidence="1">Belongs to the sodium:galactoside symporter (TC 2.A.2) family.</text>
</comment>
<name>A0A9X1NV16_9HYPH</name>
<feature type="transmembrane region" description="Helical" evidence="2">
    <location>
        <begin position="21"/>
        <end position="41"/>
    </location>
</feature>
<feature type="transmembrane region" description="Helical" evidence="2">
    <location>
        <begin position="187"/>
        <end position="208"/>
    </location>
</feature>
<dbReference type="GO" id="GO:0015293">
    <property type="term" value="F:symporter activity"/>
    <property type="evidence" value="ECO:0007669"/>
    <property type="project" value="InterPro"/>
</dbReference>
<feature type="transmembrane region" description="Helical" evidence="2">
    <location>
        <begin position="302"/>
        <end position="320"/>
    </location>
</feature>
<feature type="transmembrane region" description="Helical" evidence="2">
    <location>
        <begin position="409"/>
        <end position="435"/>
    </location>
</feature>
<evidence type="ECO:0000313" key="4">
    <source>
        <dbReference type="Proteomes" id="UP001139089"/>
    </source>
</evidence>
<dbReference type="EMBL" id="JAJOZR010000018">
    <property type="protein sequence ID" value="MCD7111637.1"/>
    <property type="molecule type" value="Genomic_DNA"/>
</dbReference>
<dbReference type="PANTHER" id="PTHR11328:SF24">
    <property type="entry name" value="MAJOR FACILITATOR SUPERFAMILY (MFS) PROFILE DOMAIN-CONTAINING PROTEIN"/>
    <property type="match status" value="1"/>
</dbReference>
<keyword evidence="4" id="KW-1185">Reference proteome</keyword>
<organism evidence="3 4">
    <name type="scientific">Rhizobium quercicola</name>
    <dbReference type="NCBI Taxonomy" id="2901226"/>
    <lineage>
        <taxon>Bacteria</taxon>
        <taxon>Pseudomonadati</taxon>
        <taxon>Pseudomonadota</taxon>
        <taxon>Alphaproteobacteria</taxon>
        <taxon>Hyphomicrobiales</taxon>
        <taxon>Rhizobiaceae</taxon>
        <taxon>Rhizobium/Agrobacterium group</taxon>
        <taxon>Rhizobium</taxon>
    </lineage>
</organism>